<dbReference type="InterPro" id="IPR000157">
    <property type="entry name" value="TIR_dom"/>
</dbReference>
<dbReference type="Pfam" id="PF13855">
    <property type="entry name" value="LRR_8"/>
    <property type="match status" value="4"/>
</dbReference>
<evidence type="ECO:0000256" key="1">
    <source>
        <dbReference type="ARBA" id="ARBA00004479"/>
    </source>
</evidence>
<organism evidence="14 15">
    <name type="scientific">Saccoglossus kowalevskii</name>
    <name type="common">Acorn worm</name>
    <dbReference type="NCBI Taxonomy" id="10224"/>
    <lineage>
        <taxon>Eukaryota</taxon>
        <taxon>Metazoa</taxon>
        <taxon>Hemichordata</taxon>
        <taxon>Enteropneusta</taxon>
        <taxon>Harrimaniidae</taxon>
        <taxon>Saccoglossus</taxon>
    </lineage>
</organism>
<feature type="chain" id="PRO_5046061298" evidence="12">
    <location>
        <begin position="40"/>
        <end position="951"/>
    </location>
</feature>
<dbReference type="RefSeq" id="XP_006814081.1">
    <property type="nucleotide sequence ID" value="XM_006814018.1"/>
</dbReference>
<dbReference type="Proteomes" id="UP000694865">
    <property type="component" value="Unplaced"/>
</dbReference>
<keyword evidence="10" id="KW-0325">Glycoprotein</keyword>
<dbReference type="SMART" id="SM00369">
    <property type="entry name" value="LRR_TYP"/>
    <property type="match status" value="13"/>
</dbReference>
<keyword evidence="9" id="KW-0675">Receptor</keyword>
<dbReference type="SMART" id="SM00082">
    <property type="entry name" value="LRRCT"/>
    <property type="match status" value="1"/>
</dbReference>
<dbReference type="PROSITE" id="PS51450">
    <property type="entry name" value="LRR"/>
    <property type="match status" value="3"/>
</dbReference>
<keyword evidence="8 11" id="KW-0472">Membrane</keyword>
<dbReference type="SMART" id="SM00255">
    <property type="entry name" value="TIR"/>
    <property type="match status" value="1"/>
</dbReference>
<sequence length="951" mass="109199">MKFFTFSRSCTGSRHCVVSTCKWAFLLAMLSEWAFSVECQILEVSSRPCKVYNLTYLDCRFQNIIDVPSDLAKNLTSLDLLVNNITSIRKDSFLALSQLVYLELSRNNIVEIEPYSFSRLERLEYLGLLRTGFAFKGGFHITTQTFHGLGQLRTLDLTLAGLNDVSKEYFFNTPNLRTLRLSLNFIYVLPEDTFEYVSKLELLDLGDLRELYLNWTRITTMPLDPISPLLNLRMLFIEGPFTIVDFNSTLTNLRSLSEVETNVCNFTDLNNLENAYCYDTNFSHAPFQELHTNSIILNEVVIEDENINKVLAGPFSPSTRELYLELVTGLSIKHINGEILNGVLNSSIEIIDLSRNDIVGIEPGTFHNMTNIKHLNLSSNAFCLLDKPAFEGLENLKILDLTSSHLFSVPYLRPLTHLQVFNMSFNSLKNPINYHAFREAPNLEVLILKHTSLSDLAISNGCLHNLTNLQVLDLSENELIYIPRIINENILTMPNLKKIDFSNNYHAHFMNNYRATLAPLTHLESADFSAVYPELFIFSNVTSLKELTMNNNNGQAGQWGGNFNKDWVKYQIYLPRLEFLSLSNSAIRVLSLDVVSSIPAIKHLDLTHNLLKSFDRSVFSTLSYLVTLDLSSNLIAEAINTWNQTSLHTILLHANKLTVIDEDWISEEYLPSLKTLDVSSNSLKCNCDLVWFRMWIETDANVNLIDYGTYTCTSPTNNSKLIHLKDFNPNRLQCTSPFPLILTIVGSILFAMLFILIVISVYHRWYIRYGCFLLRLKVRGYREITDETEMQKSFDAFVSYNSKDLQWVLHTLVPTLETGDEPTFRLCTDYRHFIAGKSIVDNILDSILDSRKTILVLTPNFVTSEWCHFELEMAQHRLFEDDRDVLIIIVLEDIPDKILPRRLRKLFCKKTFIKWPQEEEGREFILGQVKGCTAKAEFGGSFSRYVSDYRM</sequence>
<evidence type="ECO:0000256" key="9">
    <source>
        <dbReference type="ARBA" id="ARBA00023170"/>
    </source>
</evidence>
<reference evidence="15" key="1">
    <citation type="submission" date="2025-08" db="UniProtKB">
        <authorList>
            <consortium name="RefSeq"/>
        </authorList>
    </citation>
    <scope>IDENTIFICATION</scope>
    <source>
        <tissue evidence="15">Testes</tissue>
    </source>
</reference>
<feature type="signal peptide" evidence="12">
    <location>
        <begin position="1"/>
        <end position="39"/>
    </location>
</feature>
<comment type="similarity">
    <text evidence="2">Belongs to the Toll-like receptor family.</text>
</comment>
<evidence type="ECO:0000256" key="6">
    <source>
        <dbReference type="ARBA" id="ARBA00022737"/>
    </source>
</evidence>
<evidence type="ECO:0000256" key="4">
    <source>
        <dbReference type="ARBA" id="ARBA00022692"/>
    </source>
</evidence>
<keyword evidence="14" id="KW-1185">Reference proteome</keyword>
<evidence type="ECO:0000256" key="7">
    <source>
        <dbReference type="ARBA" id="ARBA00022989"/>
    </source>
</evidence>
<keyword evidence="3" id="KW-0433">Leucine-rich repeat</keyword>
<accession>A0ABM0M240</accession>
<dbReference type="InterPro" id="IPR035897">
    <property type="entry name" value="Toll_tir_struct_dom_sf"/>
</dbReference>
<dbReference type="InterPro" id="IPR032675">
    <property type="entry name" value="LRR_dom_sf"/>
</dbReference>
<dbReference type="PRINTS" id="PR01537">
    <property type="entry name" value="INTRLKN1R1F"/>
</dbReference>
<dbReference type="SUPFAM" id="SSF52200">
    <property type="entry name" value="Toll/Interleukin receptor TIR domain"/>
    <property type="match status" value="1"/>
</dbReference>
<gene>
    <name evidence="15" type="primary">LOC100371147</name>
</gene>
<evidence type="ECO:0000259" key="13">
    <source>
        <dbReference type="PROSITE" id="PS50104"/>
    </source>
</evidence>
<keyword evidence="6" id="KW-0677">Repeat</keyword>
<dbReference type="Pfam" id="PF01582">
    <property type="entry name" value="TIR"/>
    <property type="match status" value="1"/>
</dbReference>
<dbReference type="PROSITE" id="PS50104">
    <property type="entry name" value="TIR"/>
    <property type="match status" value="1"/>
</dbReference>
<proteinExistence type="inferred from homology"/>
<dbReference type="InterPro" id="IPR003591">
    <property type="entry name" value="Leu-rich_rpt_typical-subtyp"/>
</dbReference>
<dbReference type="PANTHER" id="PTHR24365:SF541">
    <property type="entry name" value="PROTEIN TOLL-RELATED"/>
    <property type="match status" value="1"/>
</dbReference>
<evidence type="ECO:0000313" key="14">
    <source>
        <dbReference type="Proteomes" id="UP000694865"/>
    </source>
</evidence>
<dbReference type="PANTHER" id="PTHR24365">
    <property type="entry name" value="TOLL-LIKE RECEPTOR"/>
    <property type="match status" value="1"/>
</dbReference>
<keyword evidence="5 12" id="KW-0732">Signal</keyword>
<evidence type="ECO:0000256" key="12">
    <source>
        <dbReference type="SAM" id="SignalP"/>
    </source>
</evidence>
<dbReference type="InterPro" id="IPR001611">
    <property type="entry name" value="Leu-rich_rpt"/>
</dbReference>
<evidence type="ECO:0000256" key="5">
    <source>
        <dbReference type="ARBA" id="ARBA00022729"/>
    </source>
</evidence>
<evidence type="ECO:0000256" key="2">
    <source>
        <dbReference type="ARBA" id="ARBA00009634"/>
    </source>
</evidence>
<protein>
    <submittedName>
        <fullName evidence="15">Toll-like receptor 13-like</fullName>
    </submittedName>
</protein>
<keyword evidence="7 11" id="KW-1133">Transmembrane helix</keyword>
<dbReference type="Gene3D" id="3.80.10.10">
    <property type="entry name" value="Ribonuclease Inhibitor"/>
    <property type="match status" value="3"/>
</dbReference>
<dbReference type="SUPFAM" id="SSF52058">
    <property type="entry name" value="L domain-like"/>
    <property type="match status" value="2"/>
</dbReference>
<comment type="subcellular location">
    <subcellularLocation>
        <location evidence="1">Membrane</location>
        <topology evidence="1">Single-pass type I membrane protein</topology>
    </subcellularLocation>
</comment>
<evidence type="ECO:0000256" key="11">
    <source>
        <dbReference type="SAM" id="Phobius"/>
    </source>
</evidence>
<dbReference type="InterPro" id="IPR000483">
    <property type="entry name" value="Cys-rich_flank_reg_C"/>
</dbReference>
<feature type="transmembrane region" description="Helical" evidence="11">
    <location>
        <begin position="738"/>
        <end position="762"/>
    </location>
</feature>
<evidence type="ECO:0000256" key="10">
    <source>
        <dbReference type="ARBA" id="ARBA00023180"/>
    </source>
</evidence>
<evidence type="ECO:0000256" key="3">
    <source>
        <dbReference type="ARBA" id="ARBA00022614"/>
    </source>
</evidence>
<keyword evidence="4 11" id="KW-0812">Transmembrane</keyword>
<feature type="domain" description="TIR" evidence="13">
    <location>
        <begin position="792"/>
        <end position="933"/>
    </location>
</feature>
<dbReference type="GeneID" id="100371147"/>
<dbReference type="Gene3D" id="3.40.50.10140">
    <property type="entry name" value="Toll/interleukin-1 receptor homology (TIR) domain"/>
    <property type="match status" value="1"/>
</dbReference>
<evidence type="ECO:0000256" key="8">
    <source>
        <dbReference type="ARBA" id="ARBA00023136"/>
    </source>
</evidence>
<name>A0ABM0M240_SACKO</name>
<evidence type="ECO:0000313" key="15">
    <source>
        <dbReference type="RefSeq" id="XP_006814081.1"/>
    </source>
</evidence>